<feature type="compositionally biased region" description="Low complexity" evidence="1">
    <location>
        <begin position="848"/>
        <end position="878"/>
    </location>
</feature>
<feature type="region of interest" description="Disordered" evidence="1">
    <location>
        <begin position="728"/>
        <end position="835"/>
    </location>
</feature>
<accession>A0A4P9X4V0</accession>
<keyword evidence="3" id="KW-1185">Reference proteome</keyword>
<feature type="region of interest" description="Disordered" evidence="1">
    <location>
        <begin position="848"/>
        <end position="929"/>
    </location>
</feature>
<gene>
    <name evidence="2" type="ORF">CXG81DRAFT_19909</name>
</gene>
<proteinExistence type="predicted"/>
<protein>
    <submittedName>
        <fullName evidence="2">Uncharacterized protein</fullName>
    </submittedName>
</protein>
<feature type="compositionally biased region" description="Basic and acidic residues" evidence="1">
    <location>
        <begin position="50"/>
        <end position="59"/>
    </location>
</feature>
<feature type="region of interest" description="Disordered" evidence="1">
    <location>
        <begin position="693"/>
        <end position="715"/>
    </location>
</feature>
<feature type="region of interest" description="Disordered" evidence="1">
    <location>
        <begin position="324"/>
        <end position="359"/>
    </location>
</feature>
<dbReference type="AlphaFoldDB" id="A0A4P9X4V0"/>
<evidence type="ECO:0000313" key="3">
    <source>
        <dbReference type="Proteomes" id="UP000274922"/>
    </source>
</evidence>
<feature type="compositionally biased region" description="Low complexity" evidence="1">
    <location>
        <begin position="120"/>
        <end position="153"/>
    </location>
</feature>
<sequence>MAVRQSVGAALPPAIEIDDDVPLSRIAGTSDHGESLHHHDPASAGSSLHDGWKTTDAARRPRATSSVDSRSVAESLGGGLGSDRRVSCVAPAPAAPGAMPNRSALVTPSSTPSPPPPAPAGAALSPDQRSLASSTLSRRSMPPAPSMAAGAGMLHATPAPHDSPGSGFRLQTPPNHPPNMRYLSTGGMQRHTMFPGAGPASGLGMGGAMGGGMGMGGGRASGSLTFSSVPSTPLTPDGDSIVSSVLYRLQPWMQDVNSQLGDMQAALVRMERMLLKMQPGFLPPSIPTRDVRSTFVAGPYGSPHQNAIPAFPSPPARPLVSTAPPPIKIGERTDRVPTDWTPTFSPTIAPKLSPGRPRHTMHGATLISAEKEGIALNTGLIKLASNMTQQQHVMHSGSISGNSSDAHSISSRGSMMHTPHGVNNNNGGAAGAAGRSLIDVINTSGHGKSRNILTCSACIGRGWRHNPLSPHLHMRDEHGHCAGCGYCQACQGSGMVVNKTTCQTCISLGFLHVDTHVAHTGPRTQRCAGCTVCRDCDGIGVLEKEDAAEGPSHHAHVDETAGDVREACDDCLGHGFSHTSKKQHKGPKDQRCRYCDECKTCSGAGVVFRRPEIDCVRCEGSGLIIHCDEHRTYSGSACDECIACRVCQGAGKCAMTRDQALASSNVPRGQAAALKLAPPPILPPPIARASLLAPGGVVPTGPSDAATSSDQDDTVSLAPIRRRPISVNDLHLASAAPSTPGGMARKAARGGEARSPSSSSLASSSRHRASSPALSRPGSGSIRAASPSVLINGGSPLKQSMSLSPVSPDSPESGRPLSMFVRRSSGPGSPDSARPLSMLVGRRAAAADAASLAPSSRGSGRAHRAGGPPAGDSDAGDSIVIHTSTTTPGTDLPALPAAPSTREDGSPAPEEDSPVLSDASPMGAAASEASYEMVTADELAREIMAHANANFDSGFEEGFQAAAAAVLQAVSAQVAGFPGDAFGLMGAGADDHEDAVSAGSVAPESYRISVTIPNAHALTAPQSLQVEHMAPESAEALPDGQRYGPASPSMRSPVFVAGLPQSVSMLELDEMAALQPGDSRSVFMAKTTRPTGATTPASAGLFGSPVSLNAHGNLYSPQMGSPHSPSATSRKERRETIWRISGRPTRIQF</sequence>
<feature type="compositionally biased region" description="Polar residues" evidence="1">
    <location>
        <begin position="797"/>
        <end position="807"/>
    </location>
</feature>
<evidence type="ECO:0000313" key="2">
    <source>
        <dbReference type="EMBL" id="RKP00081.1"/>
    </source>
</evidence>
<dbReference type="EMBL" id="ML014236">
    <property type="protein sequence ID" value="RKP00081.1"/>
    <property type="molecule type" value="Genomic_DNA"/>
</dbReference>
<feature type="region of interest" description="Disordered" evidence="1">
    <location>
        <begin position="25"/>
        <end position="175"/>
    </location>
</feature>
<organism evidence="2 3">
    <name type="scientific">Caulochytrium protostelioides</name>
    <dbReference type="NCBI Taxonomy" id="1555241"/>
    <lineage>
        <taxon>Eukaryota</taxon>
        <taxon>Fungi</taxon>
        <taxon>Fungi incertae sedis</taxon>
        <taxon>Chytridiomycota</taxon>
        <taxon>Chytridiomycota incertae sedis</taxon>
        <taxon>Chytridiomycetes</taxon>
        <taxon>Caulochytriales</taxon>
        <taxon>Caulochytriaceae</taxon>
        <taxon>Caulochytrium</taxon>
    </lineage>
</organism>
<evidence type="ECO:0000256" key="1">
    <source>
        <dbReference type="SAM" id="MobiDB-lite"/>
    </source>
</evidence>
<dbReference type="Proteomes" id="UP000274922">
    <property type="component" value="Unassembled WGS sequence"/>
</dbReference>
<name>A0A4P9X4V0_9FUNG</name>
<feature type="compositionally biased region" description="Basic and acidic residues" evidence="1">
    <location>
        <begin position="31"/>
        <end position="41"/>
    </location>
</feature>
<feature type="compositionally biased region" description="Low complexity" evidence="1">
    <location>
        <begin position="753"/>
        <end position="777"/>
    </location>
</feature>
<feature type="compositionally biased region" description="Low complexity" evidence="1">
    <location>
        <begin position="90"/>
        <end position="110"/>
    </location>
</feature>
<reference evidence="3" key="1">
    <citation type="journal article" date="2018" name="Nat. Microbiol.">
        <title>Leveraging single-cell genomics to expand the fungal tree of life.</title>
        <authorList>
            <person name="Ahrendt S.R."/>
            <person name="Quandt C.A."/>
            <person name="Ciobanu D."/>
            <person name="Clum A."/>
            <person name="Salamov A."/>
            <person name="Andreopoulos B."/>
            <person name="Cheng J.F."/>
            <person name="Woyke T."/>
            <person name="Pelin A."/>
            <person name="Henrissat B."/>
            <person name="Reynolds N.K."/>
            <person name="Benny G.L."/>
            <person name="Smith M.E."/>
            <person name="James T.Y."/>
            <person name="Grigoriev I.V."/>
        </authorList>
    </citation>
    <scope>NUCLEOTIDE SEQUENCE [LARGE SCALE GENOMIC DNA]</scope>
    <source>
        <strain evidence="3">ATCC 52028</strain>
    </source>
</reference>